<accession>A0A914IBA1</accession>
<evidence type="ECO:0000313" key="2">
    <source>
        <dbReference type="Proteomes" id="UP000887572"/>
    </source>
</evidence>
<proteinExistence type="predicted"/>
<name>A0A914IBA1_GLORO</name>
<dbReference type="AlphaFoldDB" id="A0A914IBA1"/>
<keyword evidence="2" id="KW-1185">Reference proteome</keyword>
<dbReference type="WBParaSite" id="Gr19_v10_g8615.t1">
    <property type="protein sequence ID" value="Gr19_v10_g8615.t1"/>
    <property type="gene ID" value="Gr19_v10_g8615"/>
</dbReference>
<dbReference type="Proteomes" id="UP000887572">
    <property type="component" value="Unplaced"/>
</dbReference>
<sequence>MSYPGRGEYVSNPSPCLIPGEGNTSPTHRHVLSRARGIRLQPIAMSYPGRGEYVSNPSPCLRYSIPRHRLICLLNDGMEKVKAPISALLERDGE</sequence>
<organism evidence="2 3">
    <name type="scientific">Globodera rostochiensis</name>
    <name type="common">Golden nematode worm</name>
    <name type="synonym">Heterodera rostochiensis</name>
    <dbReference type="NCBI Taxonomy" id="31243"/>
    <lineage>
        <taxon>Eukaryota</taxon>
        <taxon>Metazoa</taxon>
        <taxon>Ecdysozoa</taxon>
        <taxon>Nematoda</taxon>
        <taxon>Chromadorea</taxon>
        <taxon>Rhabditida</taxon>
        <taxon>Tylenchina</taxon>
        <taxon>Tylenchomorpha</taxon>
        <taxon>Tylenchoidea</taxon>
        <taxon>Heteroderidae</taxon>
        <taxon>Heteroderinae</taxon>
        <taxon>Globodera</taxon>
    </lineage>
</organism>
<feature type="region of interest" description="Disordered" evidence="1">
    <location>
        <begin position="1"/>
        <end position="26"/>
    </location>
</feature>
<evidence type="ECO:0000256" key="1">
    <source>
        <dbReference type="SAM" id="MobiDB-lite"/>
    </source>
</evidence>
<reference evidence="3" key="1">
    <citation type="submission" date="2022-11" db="UniProtKB">
        <authorList>
            <consortium name="WormBaseParasite"/>
        </authorList>
    </citation>
    <scope>IDENTIFICATION</scope>
</reference>
<protein>
    <submittedName>
        <fullName evidence="3">Uncharacterized protein</fullName>
    </submittedName>
</protein>
<evidence type="ECO:0000313" key="3">
    <source>
        <dbReference type="WBParaSite" id="Gr19_v10_g8615.t1"/>
    </source>
</evidence>